<dbReference type="Pfam" id="PF17123">
    <property type="entry name" value="zf-RING_11"/>
    <property type="match status" value="1"/>
</dbReference>
<keyword evidence="3" id="KW-0479">Metal-binding</keyword>
<feature type="region of interest" description="Disordered" evidence="9">
    <location>
        <begin position="103"/>
        <end position="168"/>
    </location>
</feature>
<keyword evidence="2" id="KW-0812">Transmembrane</keyword>
<dbReference type="GO" id="GO:0016020">
    <property type="term" value="C:membrane"/>
    <property type="evidence" value="ECO:0007669"/>
    <property type="project" value="UniProtKB-SubCell"/>
</dbReference>
<evidence type="ECO:0000259" key="10">
    <source>
        <dbReference type="PROSITE" id="PS50089"/>
    </source>
</evidence>
<dbReference type="Proteomes" id="UP000654075">
    <property type="component" value="Unassembled WGS sequence"/>
</dbReference>
<name>A0A813EM97_POLGL</name>
<feature type="compositionally biased region" description="Polar residues" evidence="9">
    <location>
        <begin position="137"/>
        <end position="153"/>
    </location>
</feature>
<dbReference type="SMART" id="SM00184">
    <property type="entry name" value="RING"/>
    <property type="match status" value="1"/>
</dbReference>
<evidence type="ECO:0000256" key="1">
    <source>
        <dbReference type="ARBA" id="ARBA00004167"/>
    </source>
</evidence>
<feature type="compositionally biased region" description="Low complexity" evidence="9">
    <location>
        <begin position="122"/>
        <end position="136"/>
    </location>
</feature>
<feature type="compositionally biased region" description="Basic and acidic residues" evidence="9">
    <location>
        <begin position="33"/>
        <end position="47"/>
    </location>
</feature>
<sequence length="371" mass="38461">MGCCAAAPGPVQLGLQAGKAAASAAQQQLGRAVESDERRPETTKERVVGPCPCSRGSCQQLPWHDESQLASVKRSKTPSLLLRRSHCACRQVASSPSALATAAAVSPAEGEDRGFPAPPGTEAAPGSEPSSAPSASRTGPGNPQRSVRPSADNTAVGEAAARCPVPPFPGSVAAEDYGTLRATVCDGQAASIPAEPYIRELPVSARTVPQVSLSAPRQVLVSPSPAQALLNAQAQAATGSSNRLLAGGAHTEQRSMSFVMLQFRELRPEDFELLCNLDEGVPRRGTAPLDFLESLPLATAADCGMSDCRVCLASLRPDEQLRVLPCKHGFHHDCIYRWATEFRAACPLCGAAVCEAAAVAAVSAAAVRAAV</sequence>
<dbReference type="SMART" id="SM00744">
    <property type="entry name" value="RINGv"/>
    <property type="match status" value="1"/>
</dbReference>
<dbReference type="EMBL" id="CAJNNV010013877">
    <property type="protein sequence ID" value="CAE8602125.1"/>
    <property type="molecule type" value="Genomic_DNA"/>
</dbReference>
<keyword evidence="7" id="KW-0472">Membrane</keyword>
<evidence type="ECO:0000313" key="12">
    <source>
        <dbReference type="Proteomes" id="UP000654075"/>
    </source>
</evidence>
<gene>
    <name evidence="11" type="ORF">PGLA1383_LOCUS20383</name>
</gene>
<evidence type="ECO:0000256" key="5">
    <source>
        <dbReference type="ARBA" id="ARBA00022833"/>
    </source>
</evidence>
<proteinExistence type="predicted"/>
<evidence type="ECO:0000313" key="11">
    <source>
        <dbReference type="EMBL" id="CAE8602125.1"/>
    </source>
</evidence>
<evidence type="ECO:0000256" key="6">
    <source>
        <dbReference type="ARBA" id="ARBA00022989"/>
    </source>
</evidence>
<keyword evidence="5" id="KW-0862">Zinc</keyword>
<organism evidence="11 12">
    <name type="scientific">Polarella glacialis</name>
    <name type="common">Dinoflagellate</name>
    <dbReference type="NCBI Taxonomy" id="89957"/>
    <lineage>
        <taxon>Eukaryota</taxon>
        <taxon>Sar</taxon>
        <taxon>Alveolata</taxon>
        <taxon>Dinophyceae</taxon>
        <taxon>Suessiales</taxon>
        <taxon>Suessiaceae</taxon>
        <taxon>Polarella</taxon>
    </lineage>
</organism>
<dbReference type="SUPFAM" id="SSF57850">
    <property type="entry name" value="RING/U-box"/>
    <property type="match status" value="1"/>
</dbReference>
<dbReference type="Gene3D" id="3.30.40.10">
    <property type="entry name" value="Zinc/RING finger domain, C3HC4 (zinc finger)"/>
    <property type="match status" value="1"/>
</dbReference>
<reference evidence="11" key="1">
    <citation type="submission" date="2021-02" db="EMBL/GenBank/DDBJ databases">
        <authorList>
            <person name="Dougan E. K."/>
            <person name="Rhodes N."/>
            <person name="Thang M."/>
            <person name="Chan C."/>
        </authorList>
    </citation>
    <scope>NUCLEOTIDE SEQUENCE</scope>
</reference>
<keyword evidence="12" id="KW-1185">Reference proteome</keyword>
<dbReference type="AlphaFoldDB" id="A0A813EM97"/>
<dbReference type="InterPro" id="IPR051653">
    <property type="entry name" value="E3_ligase_sorting_rcpt"/>
</dbReference>
<protein>
    <recommendedName>
        <fullName evidence="10">RING-type domain-containing protein</fullName>
    </recommendedName>
</protein>
<dbReference type="OrthoDB" id="8062037at2759"/>
<keyword evidence="6" id="KW-1133">Transmembrane helix</keyword>
<dbReference type="InterPro" id="IPR001841">
    <property type="entry name" value="Znf_RING"/>
</dbReference>
<dbReference type="PROSITE" id="PS50089">
    <property type="entry name" value="ZF_RING_2"/>
    <property type="match status" value="1"/>
</dbReference>
<keyword evidence="4 8" id="KW-0863">Zinc-finger</keyword>
<evidence type="ECO:0000256" key="2">
    <source>
        <dbReference type="ARBA" id="ARBA00022692"/>
    </source>
</evidence>
<feature type="compositionally biased region" description="Low complexity" evidence="9">
    <location>
        <begin position="22"/>
        <end position="32"/>
    </location>
</feature>
<feature type="region of interest" description="Disordered" evidence="9">
    <location>
        <begin position="22"/>
        <end position="49"/>
    </location>
</feature>
<dbReference type="InterPro" id="IPR011016">
    <property type="entry name" value="Znf_RING-CH"/>
</dbReference>
<dbReference type="PANTHER" id="PTHR47168">
    <property type="entry name" value="RING ZINC FINGER DOMAIN SUPERFAMILY PROTEIN-RELATED"/>
    <property type="match status" value="1"/>
</dbReference>
<accession>A0A813EM97</accession>
<comment type="subcellular location">
    <subcellularLocation>
        <location evidence="1">Membrane</location>
        <topology evidence="1">Single-pass membrane protein</topology>
    </subcellularLocation>
</comment>
<dbReference type="InterPro" id="IPR013083">
    <property type="entry name" value="Znf_RING/FYVE/PHD"/>
</dbReference>
<feature type="domain" description="RING-type" evidence="10">
    <location>
        <begin position="308"/>
        <end position="349"/>
    </location>
</feature>
<comment type="caution">
    <text evidence="11">The sequence shown here is derived from an EMBL/GenBank/DDBJ whole genome shotgun (WGS) entry which is preliminary data.</text>
</comment>
<evidence type="ECO:0000256" key="3">
    <source>
        <dbReference type="ARBA" id="ARBA00022723"/>
    </source>
</evidence>
<evidence type="ECO:0000256" key="9">
    <source>
        <dbReference type="SAM" id="MobiDB-lite"/>
    </source>
</evidence>
<evidence type="ECO:0000256" key="8">
    <source>
        <dbReference type="PROSITE-ProRule" id="PRU00175"/>
    </source>
</evidence>
<evidence type="ECO:0000256" key="7">
    <source>
        <dbReference type="ARBA" id="ARBA00023136"/>
    </source>
</evidence>
<dbReference type="PANTHER" id="PTHR47168:SF1">
    <property type="entry name" value="OS02G0798600 PROTEIN"/>
    <property type="match status" value="1"/>
</dbReference>
<dbReference type="GO" id="GO:0008270">
    <property type="term" value="F:zinc ion binding"/>
    <property type="evidence" value="ECO:0007669"/>
    <property type="project" value="UniProtKB-KW"/>
</dbReference>
<evidence type="ECO:0000256" key="4">
    <source>
        <dbReference type="ARBA" id="ARBA00022771"/>
    </source>
</evidence>